<proteinExistence type="predicted"/>
<keyword evidence="4" id="KW-1185">Reference proteome</keyword>
<dbReference type="Proteomes" id="UP000436088">
    <property type="component" value="Unassembled WGS sequence"/>
</dbReference>
<gene>
    <name evidence="3" type="ORF">F3Y22_tig00110151pilonHSYRG00228</name>
</gene>
<keyword evidence="3" id="KW-0418">Kinase</keyword>
<comment type="caution">
    <text evidence="3">The sequence shown here is derived from an EMBL/GenBank/DDBJ whole genome shotgun (WGS) entry which is preliminary data.</text>
</comment>
<feature type="domain" description="CAAX prenyl protease 1 N-terminal" evidence="2">
    <location>
        <begin position="34"/>
        <end position="92"/>
    </location>
</feature>
<name>A0A6A3BJR3_HIBSY</name>
<evidence type="ECO:0000256" key="1">
    <source>
        <dbReference type="SAM" id="Phobius"/>
    </source>
</evidence>
<evidence type="ECO:0000313" key="4">
    <source>
        <dbReference type="Proteomes" id="UP000436088"/>
    </source>
</evidence>
<sequence>MVGLDAENEYCTIAFLASVMICHSNQYGYSLGSRDLIKGMCLSIVLGPSIVSAIIVIVQEGHTWLYIFGRLCLSFHCDDDMYPVLIAPLFNKFTPLPEGDLRLQIENLASSLSFL</sequence>
<keyword evidence="3" id="KW-0808">Transferase</keyword>
<dbReference type="EMBL" id="VEPZ02000852">
    <property type="protein sequence ID" value="KAE8716267.1"/>
    <property type="molecule type" value="Genomic_DNA"/>
</dbReference>
<reference evidence="3" key="1">
    <citation type="submission" date="2019-09" db="EMBL/GenBank/DDBJ databases">
        <title>Draft genome information of white flower Hibiscus syriacus.</title>
        <authorList>
            <person name="Kim Y.-M."/>
        </authorList>
    </citation>
    <scope>NUCLEOTIDE SEQUENCE [LARGE SCALE GENOMIC DNA]</scope>
    <source>
        <strain evidence="3">YM2019G1</strain>
    </source>
</reference>
<keyword evidence="1" id="KW-1133">Transmembrane helix</keyword>
<evidence type="ECO:0000313" key="3">
    <source>
        <dbReference type="EMBL" id="KAE8716267.1"/>
    </source>
</evidence>
<evidence type="ECO:0000259" key="2">
    <source>
        <dbReference type="Pfam" id="PF16491"/>
    </source>
</evidence>
<dbReference type="GO" id="GO:0016301">
    <property type="term" value="F:kinase activity"/>
    <property type="evidence" value="ECO:0007669"/>
    <property type="project" value="UniProtKB-KW"/>
</dbReference>
<dbReference type="Pfam" id="PF16491">
    <property type="entry name" value="Peptidase_M48_N"/>
    <property type="match status" value="1"/>
</dbReference>
<dbReference type="InterPro" id="IPR032456">
    <property type="entry name" value="Peptidase_M48_N"/>
</dbReference>
<protein>
    <submittedName>
        <fullName evidence="3">Kinase superfamily protein</fullName>
    </submittedName>
</protein>
<accession>A0A6A3BJR3</accession>
<organism evidence="3 4">
    <name type="scientific">Hibiscus syriacus</name>
    <name type="common">Rose of Sharon</name>
    <dbReference type="NCBI Taxonomy" id="106335"/>
    <lineage>
        <taxon>Eukaryota</taxon>
        <taxon>Viridiplantae</taxon>
        <taxon>Streptophyta</taxon>
        <taxon>Embryophyta</taxon>
        <taxon>Tracheophyta</taxon>
        <taxon>Spermatophyta</taxon>
        <taxon>Magnoliopsida</taxon>
        <taxon>eudicotyledons</taxon>
        <taxon>Gunneridae</taxon>
        <taxon>Pentapetalae</taxon>
        <taxon>rosids</taxon>
        <taxon>malvids</taxon>
        <taxon>Malvales</taxon>
        <taxon>Malvaceae</taxon>
        <taxon>Malvoideae</taxon>
        <taxon>Hibiscus</taxon>
    </lineage>
</organism>
<keyword evidence="1" id="KW-0472">Membrane</keyword>
<dbReference type="PANTHER" id="PTHR10120">
    <property type="entry name" value="CAAX PRENYL PROTEASE 1"/>
    <property type="match status" value="1"/>
</dbReference>
<feature type="transmembrane region" description="Helical" evidence="1">
    <location>
        <begin position="36"/>
        <end position="58"/>
    </location>
</feature>
<dbReference type="AlphaFoldDB" id="A0A6A3BJR3"/>
<keyword evidence="1" id="KW-0812">Transmembrane</keyword>